<gene>
    <name evidence="3" type="ORF">SCUCBS95973_006285</name>
</gene>
<dbReference type="Proteomes" id="UP001642405">
    <property type="component" value="Unassembled WGS sequence"/>
</dbReference>
<dbReference type="InterPro" id="IPR046341">
    <property type="entry name" value="SET_dom_sf"/>
</dbReference>
<feature type="region of interest" description="Disordered" evidence="1">
    <location>
        <begin position="12"/>
        <end position="160"/>
    </location>
</feature>
<feature type="region of interest" description="Disordered" evidence="1">
    <location>
        <begin position="305"/>
        <end position="324"/>
    </location>
</feature>
<name>A0ABP0C609_9PEZI</name>
<feature type="compositionally biased region" description="Basic residues" evidence="1">
    <location>
        <begin position="27"/>
        <end position="39"/>
    </location>
</feature>
<dbReference type="CDD" id="cd20071">
    <property type="entry name" value="SET_SMYD"/>
    <property type="match status" value="1"/>
</dbReference>
<reference evidence="3 4" key="1">
    <citation type="submission" date="2024-01" db="EMBL/GenBank/DDBJ databases">
        <authorList>
            <person name="Allen C."/>
            <person name="Tagirdzhanova G."/>
        </authorList>
    </citation>
    <scope>NUCLEOTIDE SEQUENCE [LARGE SCALE GENOMIC DNA]</scope>
</reference>
<feature type="domain" description="SET" evidence="2">
    <location>
        <begin position="377"/>
        <end position="519"/>
    </location>
</feature>
<dbReference type="EMBL" id="CAWUHB010000037">
    <property type="protein sequence ID" value="CAK7226694.1"/>
    <property type="molecule type" value="Genomic_DNA"/>
</dbReference>
<dbReference type="Gene3D" id="2.170.270.10">
    <property type="entry name" value="SET domain"/>
    <property type="match status" value="1"/>
</dbReference>
<evidence type="ECO:0000313" key="4">
    <source>
        <dbReference type="Proteomes" id="UP001642405"/>
    </source>
</evidence>
<dbReference type="SUPFAM" id="SSF82199">
    <property type="entry name" value="SET domain"/>
    <property type="match status" value="1"/>
</dbReference>
<dbReference type="PANTHER" id="PTHR47332">
    <property type="entry name" value="SET DOMAIN-CONTAINING PROTEIN 5"/>
    <property type="match status" value="1"/>
</dbReference>
<evidence type="ECO:0000259" key="2">
    <source>
        <dbReference type="PROSITE" id="PS50280"/>
    </source>
</evidence>
<organism evidence="3 4">
    <name type="scientific">Sporothrix curviconia</name>
    <dbReference type="NCBI Taxonomy" id="1260050"/>
    <lineage>
        <taxon>Eukaryota</taxon>
        <taxon>Fungi</taxon>
        <taxon>Dikarya</taxon>
        <taxon>Ascomycota</taxon>
        <taxon>Pezizomycotina</taxon>
        <taxon>Sordariomycetes</taxon>
        <taxon>Sordariomycetidae</taxon>
        <taxon>Ophiostomatales</taxon>
        <taxon>Ophiostomataceae</taxon>
        <taxon>Sporothrix</taxon>
    </lineage>
</organism>
<feature type="compositionally biased region" description="Basic and acidic residues" evidence="1">
    <location>
        <begin position="87"/>
        <end position="110"/>
    </location>
</feature>
<accession>A0ABP0C609</accession>
<keyword evidence="4" id="KW-1185">Reference proteome</keyword>
<protein>
    <recommendedName>
        <fullName evidence="2">SET domain-containing protein</fullName>
    </recommendedName>
</protein>
<dbReference type="PANTHER" id="PTHR47332:SF4">
    <property type="entry name" value="SET DOMAIN-CONTAINING PROTEIN 5"/>
    <property type="match status" value="1"/>
</dbReference>
<feature type="compositionally biased region" description="Low complexity" evidence="1">
    <location>
        <begin position="126"/>
        <end position="144"/>
    </location>
</feature>
<dbReference type="InterPro" id="IPR001214">
    <property type="entry name" value="SET_dom"/>
</dbReference>
<evidence type="ECO:0000313" key="3">
    <source>
        <dbReference type="EMBL" id="CAK7226694.1"/>
    </source>
</evidence>
<dbReference type="InterPro" id="IPR053185">
    <property type="entry name" value="SET_domain_protein"/>
</dbReference>
<dbReference type="Pfam" id="PF00856">
    <property type="entry name" value="SET"/>
    <property type="match status" value="1"/>
</dbReference>
<feature type="compositionally biased region" description="Low complexity" evidence="1">
    <location>
        <begin position="44"/>
        <end position="55"/>
    </location>
</feature>
<dbReference type="PROSITE" id="PS50280">
    <property type="entry name" value="SET"/>
    <property type="match status" value="1"/>
</dbReference>
<comment type="caution">
    <text evidence="3">The sequence shown here is derived from an EMBL/GenBank/DDBJ whole genome shotgun (WGS) entry which is preliminary data.</text>
</comment>
<sequence length="561" mass="61065">MPLIDRLRLAGYLDSDSEDDGPTLAKNVKKGKSKSKGKDKKGAEAAAGKSSTLSSKKSETKIEAADDGDDGDDEDEDSSGTGSDACSTDKDTSDDEVKAGHTASETKEAAQDAESETELKAKETTDSSSATSDTTPPASPYPDYHLSDHDNGYGSGGSDMSEIQIRADEKVRRVVSNSHGYFNVLGRADCLQQRSAGTLPPPPVYYEKITLDRFGRVVRERRKRQPQQQQDKSEYSIVELTYPTGDDNAVDGFHIWGFKDGKRVYRLESEFLQLFQTQRVKTSVGFCYIDLAAVCPPKVVTVPADESTARADPPTSITDPSTETSANTFGVTPAMDQFCDSTAASTIDSGLHTDMSINTTANASPAADASLPPSLHPTLEVNDTFAIRPSALGGMGCFALRNICRGDHVLVERPLLRTNLLHLFHELEYLSPAQRAQYDALHAWHPDPRASRKEQIWTANTFVAGELEGLFVVASRFNHACSGSPKQNVGYRYDRQQNVLVLTATARIAAGAELLISYGKSRQMLQDRFGFMCECGSCDATGGESSTKLLTAEELYKRMWS</sequence>
<feature type="compositionally biased region" description="Polar residues" evidence="1">
    <location>
        <begin position="315"/>
        <end position="324"/>
    </location>
</feature>
<evidence type="ECO:0000256" key="1">
    <source>
        <dbReference type="SAM" id="MobiDB-lite"/>
    </source>
</evidence>
<feature type="compositionally biased region" description="Acidic residues" evidence="1">
    <location>
        <begin position="65"/>
        <end position="78"/>
    </location>
</feature>
<proteinExistence type="predicted"/>